<organism evidence="5 6">
    <name type="scientific">Sphingobium jiangsuense</name>
    <dbReference type="NCBI Taxonomy" id="870476"/>
    <lineage>
        <taxon>Bacteria</taxon>
        <taxon>Pseudomonadati</taxon>
        <taxon>Pseudomonadota</taxon>
        <taxon>Alphaproteobacteria</taxon>
        <taxon>Sphingomonadales</taxon>
        <taxon>Sphingomonadaceae</taxon>
        <taxon>Sphingobium</taxon>
    </lineage>
</organism>
<dbReference type="PROSITE" id="PS50297">
    <property type="entry name" value="ANK_REP_REGION"/>
    <property type="match status" value="3"/>
</dbReference>
<comment type="caution">
    <text evidence="5">The sequence shown here is derived from an EMBL/GenBank/DDBJ whole genome shotgun (WGS) entry which is preliminary data.</text>
</comment>
<gene>
    <name evidence="5" type="ORF">GGR43_003032</name>
</gene>
<feature type="chain" id="PRO_5030980231" evidence="4">
    <location>
        <begin position="23"/>
        <end position="205"/>
    </location>
</feature>
<sequence length="205" mass="21826">MKLRVLSSALVALSLWPAVAMAQFSDSYNFLKAVRDKDGAKVTEIISKPGSTIINTRDISNGQTALHIVVERRDAAWLGFLLGKGANPNMTDGQGSTPLMVATRLRFLEGAQVLLDNGAQVDKANDSGETPLIRAVQLRDLPLIRLLVSKGANPDKADTLAGMTARDYARRDGRSQAILDILDSGKPAAGSAATRKSGPVQGPMF</sequence>
<feature type="signal peptide" evidence="4">
    <location>
        <begin position="1"/>
        <end position="22"/>
    </location>
</feature>
<dbReference type="InterPro" id="IPR002110">
    <property type="entry name" value="Ankyrin_rpt"/>
</dbReference>
<evidence type="ECO:0000313" key="6">
    <source>
        <dbReference type="Proteomes" id="UP000571950"/>
    </source>
</evidence>
<name>A0A7W6BI16_9SPHN</name>
<dbReference type="PROSITE" id="PS50088">
    <property type="entry name" value="ANK_REPEAT"/>
    <property type="match status" value="3"/>
</dbReference>
<dbReference type="GO" id="GO:0085020">
    <property type="term" value="P:protein K6-linked ubiquitination"/>
    <property type="evidence" value="ECO:0007669"/>
    <property type="project" value="TreeGrafter"/>
</dbReference>
<keyword evidence="2 3" id="KW-0040">ANK repeat</keyword>
<dbReference type="GO" id="GO:0004842">
    <property type="term" value="F:ubiquitin-protein transferase activity"/>
    <property type="evidence" value="ECO:0007669"/>
    <property type="project" value="TreeGrafter"/>
</dbReference>
<evidence type="ECO:0000256" key="1">
    <source>
        <dbReference type="ARBA" id="ARBA00022737"/>
    </source>
</evidence>
<dbReference type="PANTHER" id="PTHR24171:SF8">
    <property type="entry name" value="BRCA1-ASSOCIATED RING DOMAIN PROTEIN 1"/>
    <property type="match status" value="1"/>
</dbReference>
<accession>A0A7W6BI16</accession>
<evidence type="ECO:0000256" key="2">
    <source>
        <dbReference type="ARBA" id="ARBA00023043"/>
    </source>
</evidence>
<evidence type="ECO:0000256" key="3">
    <source>
        <dbReference type="PROSITE-ProRule" id="PRU00023"/>
    </source>
</evidence>
<keyword evidence="6" id="KW-1185">Reference proteome</keyword>
<evidence type="ECO:0000313" key="5">
    <source>
        <dbReference type="EMBL" id="MBB3927303.1"/>
    </source>
</evidence>
<keyword evidence="1" id="KW-0677">Repeat</keyword>
<dbReference type="AlphaFoldDB" id="A0A7W6BI16"/>
<dbReference type="SUPFAM" id="SSF48403">
    <property type="entry name" value="Ankyrin repeat"/>
    <property type="match status" value="1"/>
</dbReference>
<dbReference type="Proteomes" id="UP000571950">
    <property type="component" value="Unassembled WGS sequence"/>
</dbReference>
<dbReference type="PANTHER" id="PTHR24171">
    <property type="entry name" value="ANKYRIN REPEAT DOMAIN-CONTAINING PROTEIN 39-RELATED"/>
    <property type="match status" value="1"/>
</dbReference>
<feature type="repeat" description="ANK" evidence="3">
    <location>
        <begin position="61"/>
        <end position="93"/>
    </location>
</feature>
<dbReference type="RefSeq" id="WP_188072807.1">
    <property type="nucleotide sequence ID" value="NZ_BSPS01000015.1"/>
</dbReference>
<dbReference type="InterPro" id="IPR036770">
    <property type="entry name" value="Ankyrin_rpt-contain_sf"/>
</dbReference>
<dbReference type="Pfam" id="PF12796">
    <property type="entry name" value="Ank_2"/>
    <property type="match status" value="1"/>
</dbReference>
<dbReference type="Gene3D" id="1.25.40.20">
    <property type="entry name" value="Ankyrin repeat-containing domain"/>
    <property type="match status" value="1"/>
</dbReference>
<feature type="repeat" description="ANK" evidence="3">
    <location>
        <begin position="127"/>
        <end position="159"/>
    </location>
</feature>
<dbReference type="EMBL" id="JACIDT010000011">
    <property type="protein sequence ID" value="MBB3927303.1"/>
    <property type="molecule type" value="Genomic_DNA"/>
</dbReference>
<evidence type="ECO:0000256" key="4">
    <source>
        <dbReference type="SAM" id="SignalP"/>
    </source>
</evidence>
<keyword evidence="4" id="KW-0732">Signal</keyword>
<dbReference type="SMART" id="SM00248">
    <property type="entry name" value="ANK"/>
    <property type="match status" value="3"/>
</dbReference>
<feature type="repeat" description="ANK" evidence="3">
    <location>
        <begin position="94"/>
        <end position="126"/>
    </location>
</feature>
<protein>
    <submittedName>
        <fullName evidence="5">Ankyrin repeat protein</fullName>
    </submittedName>
</protein>
<proteinExistence type="predicted"/>
<reference evidence="5 6" key="1">
    <citation type="submission" date="2020-08" db="EMBL/GenBank/DDBJ databases">
        <title>Genomic Encyclopedia of Type Strains, Phase IV (KMG-IV): sequencing the most valuable type-strain genomes for metagenomic binning, comparative biology and taxonomic classification.</title>
        <authorList>
            <person name="Goeker M."/>
        </authorList>
    </citation>
    <scope>NUCLEOTIDE SEQUENCE [LARGE SCALE GENOMIC DNA]</scope>
    <source>
        <strain evidence="5 6">DSM 26189</strain>
    </source>
</reference>